<dbReference type="InterPro" id="IPR023828">
    <property type="entry name" value="Peptidase_S8_Ser-AS"/>
</dbReference>
<dbReference type="RefSeq" id="WP_284350113.1">
    <property type="nucleotide sequence ID" value="NZ_BRXS01000003.1"/>
</dbReference>
<organism evidence="6 7">
    <name type="scientific">Roseisolibacter agri</name>
    <dbReference type="NCBI Taxonomy" id="2014610"/>
    <lineage>
        <taxon>Bacteria</taxon>
        <taxon>Pseudomonadati</taxon>
        <taxon>Gemmatimonadota</taxon>
        <taxon>Gemmatimonadia</taxon>
        <taxon>Gemmatimonadales</taxon>
        <taxon>Gemmatimonadaceae</taxon>
        <taxon>Roseisolibacter</taxon>
    </lineage>
</organism>
<evidence type="ECO:0000313" key="6">
    <source>
        <dbReference type="EMBL" id="GLC25657.1"/>
    </source>
</evidence>
<feature type="active site" description="Charge relay system" evidence="4">
    <location>
        <position position="369"/>
    </location>
</feature>
<reference evidence="6" key="1">
    <citation type="submission" date="2022-08" db="EMBL/GenBank/DDBJ databases">
        <title>Draft genome sequencing of Roseisolibacter agri AW1220.</title>
        <authorList>
            <person name="Tobiishi Y."/>
            <person name="Tonouchi A."/>
        </authorList>
    </citation>
    <scope>NUCLEOTIDE SEQUENCE</scope>
    <source>
        <strain evidence="6">AW1220</strain>
    </source>
</reference>
<evidence type="ECO:0000313" key="7">
    <source>
        <dbReference type="Proteomes" id="UP001161325"/>
    </source>
</evidence>
<comment type="caution">
    <text evidence="6">The sequence shown here is derived from an EMBL/GenBank/DDBJ whole genome shotgun (WGS) entry which is preliminary data.</text>
</comment>
<evidence type="ECO:0000256" key="4">
    <source>
        <dbReference type="PROSITE-ProRule" id="PRU01240"/>
    </source>
</evidence>
<dbReference type="PROSITE" id="PS51257">
    <property type="entry name" value="PROKAR_LIPOPROTEIN"/>
    <property type="match status" value="1"/>
</dbReference>
<proteinExistence type="inferred from homology"/>
<dbReference type="SUPFAM" id="SSF52743">
    <property type="entry name" value="Subtilisin-like"/>
    <property type="match status" value="1"/>
</dbReference>
<dbReference type="InterPro" id="IPR000209">
    <property type="entry name" value="Peptidase_S8/S53_dom"/>
</dbReference>
<dbReference type="Proteomes" id="UP001161325">
    <property type="component" value="Unassembled WGS sequence"/>
</dbReference>
<dbReference type="PROSITE" id="PS51892">
    <property type="entry name" value="SUBTILASE"/>
    <property type="match status" value="1"/>
</dbReference>
<dbReference type="Gene3D" id="3.40.50.200">
    <property type="entry name" value="Peptidase S8/S53 domain"/>
    <property type="match status" value="1"/>
</dbReference>
<evidence type="ECO:0000256" key="1">
    <source>
        <dbReference type="ARBA" id="ARBA00022670"/>
    </source>
</evidence>
<evidence type="ECO:0000256" key="2">
    <source>
        <dbReference type="ARBA" id="ARBA00022801"/>
    </source>
</evidence>
<dbReference type="PROSITE" id="PS00018">
    <property type="entry name" value="EF_HAND_1"/>
    <property type="match status" value="1"/>
</dbReference>
<dbReference type="InterPro" id="IPR018247">
    <property type="entry name" value="EF_Hand_1_Ca_BS"/>
</dbReference>
<keyword evidence="3 4" id="KW-0720">Serine protease</keyword>
<feature type="active site" description="Charge relay system" evidence="4">
    <location>
        <position position="595"/>
    </location>
</feature>
<keyword evidence="2 4" id="KW-0378">Hydrolase</keyword>
<dbReference type="InterPro" id="IPR036852">
    <property type="entry name" value="Peptidase_S8/S53_dom_sf"/>
</dbReference>
<protein>
    <recommendedName>
        <fullName evidence="5">Peptidase S8/S53 domain-containing protein</fullName>
    </recommendedName>
</protein>
<gene>
    <name evidence="6" type="ORF">rosag_21700</name>
</gene>
<keyword evidence="1 4" id="KW-0645">Protease</keyword>
<evidence type="ECO:0000256" key="3">
    <source>
        <dbReference type="ARBA" id="ARBA00022825"/>
    </source>
</evidence>
<feature type="active site" description="Charge relay system" evidence="4">
    <location>
        <position position="391"/>
    </location>
</feature>
<dbReference type="EMBL" id="BRXS01000003">
    <property type="protein sequence ID" value="GLC25657.1"/>
    <property type="molecule type" value="Genomic_DNA"/>
</dbReference>
<feature type="domain" description="Peptidase S8/S53" evidence="5">
    <location>
        <begin position="382"/>
        <end position="621"/>
    </location>
</feature>
<dbReference type="InterPro" id="IPR022398">
    <property type="entry name" value="Peptidase_S8_His-AS"/>
</dbReference>
<comment type="similarity">
    <text evidence="4">Belongs to the peptidase S8 family.</text>
</comment>
<dbReference type="GO" id="GO:0004252">
    <property type="term" value="F:serine-type endopeptidase activity"/>
    <property type="evidence" value="ECO:0007669"/>
    <property type="project" value="UniProtKB-UniRule"/>
</dbReference>
<dbReference type="GO" id="GO:0006508">
    <property type="term" value="P:proteolysis"/>
    <property type="evidence" value="ECO:0007669"/>
    <property type="project" value="UniProtKB-KW"/>
</dbReference>
<dbReference type="PROSITE" id="PS00138">
    <property type="entry name" value="SUBTILASE_SER"/>
    <property type="match status" value="1"/>
</dbReference>
<evidence type="ECO:0000259" key="5">
    <source>
        <dbReference type="Pfam" id="PF00082"/>
    </source>
</evidence>
<keyword evidence="7" id="KW-1185">Reference proteome</keyword>
<sequence length="1204" mass="123012">MRSPLAFPRAAVVGAALLAAACGDRSPAEPTLIDRASGALQSLHALVAPAPAATSFAFLAPLGPARGYHGTFDGGRAPVVEICRVASRDAAECDGGYLARYTPSDGTGPMMGGVQLVVDPAQQAYRLDWPATGLAARTAVRVRVLLDGAELGRAHARIPASGETAEQLAAAGYAAIDASGRLPVRFRLETPPRDGIYELPGAPGAPAASAIPQRTFRPRAGDYAVPHATLPGVGVSHNTLLVAVTPGATVAQVNALVAQVGGLVIGGSPGGAQGGVLVLRLAGTTHAAAAAALATLRAATGVIAAAAPDALVQGDVVSYVPMAAAPAEQWQREAVGAHWHHILSRVPQLWNLNGAARKSAAKPVTAVLDAEFTEHEDLPAVGQTAGPMTSHGTKVAGMIAATFDNDRGIDGLNPAATLNLVRLSAPDSAGTLYDYRRSVGQALLTGLDSLLRSAAGVQTRVVNVSMGYGWKQAGIDPTTNADARDLADLHGAFAKVMLRGTEAFRGGRLPVIVASAGNDSRGDAQRVDSRYTSPFNAARAAGVKAIISVEAITRLSGGALARATFSNMGGQLSAPGEDIRVLTDYAGVMADKGTSFAAPQVAALVGYLYALAPQLPWASVDANPMLDVLLASAVPVPGAAPRIDAFGAALALEGRHGVSATHVRRLLVDVDDGTADGNERLRDGAVVLDEDADGDGGAGDGAIDMSDFRRWRDWLLAVEGAAGLALDGPAMHPKKDVNGNHRWNTNGDGDNENVFPRGDFDGDGRLTRADLAIMTPLFQDVDVPASRLTALVSSGDVRVDAQACLLLPGVRTVTSQLRRASDGLAQDVRVHAGGRAAITYTVPAGGTPTPYIAEVEAYDAAGQLIGSASREVQVALGGDVAWAAPCARVVMTPDTVTVEPQQTVALKARVLGAGLADTAITWFAAAGNGDVNAYGYYTAPSQVGTYVVYARHASSGTQAKGTIVVKANTANAEVRVVTQQYQATARAAGAAGSSGDWPEKPAEVLDRAEGAPTTLAGITGRASASITVNGTDRFMGNPIATFTMGSTSGSSIGVAYSPVGGAASPMAIRGLSWSAAASMSSHASIEAGKSLYHSFYMYHGADAWSAVVFEVTGAPVTMAMTTNCVGASSQASGSMLVLLADFPHTLVAAGYCGLVSPPTRLAPGRYMVSMSAGVSQGLSMLYGSDARTDDPANVAISGGLTFTP</sequence>
<name>A0AA37Q6L9_9BACT</name>
<dbReference type="AlphaFoldDB" id="A0AA37Q6L9"/>
<dbReference type="PROSITE" id="PS00137">
    <property type="entry name" value="SUBTILASE_HIS"/>
    <property type="match status" value="1"/>
</dbReference>
<dbReference type="Pfam" id="PF00082">
    <property type="entry name" value="Peptidase_S8"/>
    <property type="match status" value="1"/>
</dbReference>
<accession>A0AA37Q6L9</accession>